<name>A0A5E4G2K3_PRUDU</name>
<dbReference type="Gramene" id="VVA33934">
    <property type="protein sequence ID" value="VVA33934"/>
    <property type="gene ID" value="Prudul26B024178"/>
</dbReference>
<proteinExistence type="predicted"/>
<dbReference type="AlphaFoldDB" id="A0A5E4G2K3"/>
<dbReference type="Proteomes" id="UP000327085">
    <property type="component" value="Chromosome 4"/>
</dbReference>
<gene>
    <name evidence="1" type="ORF">ALMOND_2B024178</name>
</gene>
<reference evidence="2" key="1">
    <citation type="journal article" date="2020" name="Plant J.">
        <title>Transposons played a major role in the diversification between the closely related almond and peach genomes: results from the almond genome sequence.</title>
        <authorList>
            <person name="Alioto T."/>
            <person name="Alexiou K.G."/>
            <person name="Bardil A."/>
            <person name="Barteri F."/>
            <person name="Castanera R."/>
            <person name="Cruz F."/>
            <person name="Dhingra A."/>
            <person name="Duval H."/>
            <person name="Fernandez I Marti A."/>
            <person name="Frias L."/>
            <person name="Galan B."/>
            <person name="Garcia J.L."/>
            <person name="Howad W."/>
            <person name="Gomez-Garrido J."/>
            <person name="Gut M."/>
            <person name="Julca I."/>
            <person name="Morata J."/>
            <person name="Puigdomenech P."/>
            <person name="Ribeca P."/>
            <person name="Rubio Cabetas M.J."/>
            <person name="Vlasova A."/>
            <person name="Wirthensohn M."/>
            <person name="Garcia-Mas J."/>
            <person name="Gabaldon T."/>
            <person name="Casacuberta J.M."/>
            <person name="Arus P."/>
        </authorList>
    </citation>
    <scope>NUCLEOTIDE SEQUENCE [LARGE SCALE GENOMIC DNA]</scope>
    <source>
        <strain evidence="2">cv. Texas</strain>
    </source>
</reference>
<organism evidence="1 2">
    <name type="scientific">Prunus dulcis</name>
    <name type="common">Almond</name>
    <name type="synonym">Amygdalus dulcis</name>
    <dbReference type="NCBI Taxonomy" id="3755"/>
    <lineage>
        <taxon>Eukaryota</taxon>
        <taxon>Viridiplantae</taxon>
        <taxon>Streptophyta</taxon>
        <taxon>Embryophyta</taxon>
        <taxon>Tracheophyta</taxon>
        <taxon>Spermatophyta</taxon>
        <taxon>Magnoliopsida</taxon>
        <taxon>eudicotyledons</taxon>
        <taxon>Gunneridae</taxon>
        <taxon>Pentapetalae</taxon>
        <taxon>rosids</taxon>
        <taxon>fabids</taxon>
        <taxon>Rosales</taxon>
        <taxon>Rosaceae</taxon>
        <taxon>Amygdaloideae</taxon>
        <taxon>Amygdaleae</taxon>
        <taxon>Prunus</taxon>
    </lineage>
</organism>
<evidence type="ECO:0000313" key="2">
    <source>
        <dbReference type="Proteomes" id="UP000327085"/>
    </source>
</evidence>
<sequence length="149" mass="16030">MSKAGGSHWGGFFEDECGWGLDSRKFIGGLGRGVRSGAALAVERGFANIIFENDSHQIFSTLRHSSVDMSIVGPIMEDTKSLLSQITGDGGPRAALKVTRLLFLLAAENVGYLGLDKDTWCLARGSGVKVIEGDYDVWDEVALHKSKLA</sequence>
<accession>A0A5E4G2K3</accession>
<dbReference type="EMBL" id="CABIKO010000310">
    <property type="protein sequence ID" value="VVA33934.1"/>
    <property type="molecule type" value="Genomic_DNA"/>
</dbReference>
<dbReference type="InParanoid" id="A0A5E4G2K3"/>
<protein>
    <submittedName>
        <fullName evidence="1">PREDICTED: PRUPE_4G199700</fullName>
    </submittedName>
</protein>
<evidence type="ECO:0000313" key="1">
    <source>
        <dbReference type="EMBL" id="VVA33934.1"/>
    </source>
</evidence>